<dbReference type="AlphaFoldDB" id="A0A9P8LJI1"/>
<dbReference type="Proteomes" id="UP000750711">
    <property type="component" value="Unassembled WGS sequence"/>
</dbReference>
<comment type="caution">
    <text evidence="2">The sequence shown here is derived from an EMBL/GenBank/DDBJ whole genome shotgun (WGS) entry which is preliminary data.</text>
</comment>
<dbReference type="Pfam" id="PF06985">
    <property type="entry name" value="HET"/>
    <property type="match status" value="1"/>
</dbReference>
<evidence type="ECO:0000259" key="1">
    <source>
        <dbReference type="Pfam" id="PF06985"/>
    </source>
</evidence>
<sequence length="678" mass="75826">MKYEYAPLSIQPGDSKGMFSIRLLHLLPSTDRDAKLECQLVETQIPDYLRGHSTPRRSTHVQYQALSYAWGEPEFPKSLHVLQADGALPAGAIDITENLHSALRNLRKRDKTLVLWVDAVCIDQSNIPERNSQVSNIPQTYAEAVGVLVWLGTDDAQHDGRLCLGFFTELAALIASDSDRDDQGSWRKRFKINQAVSAFLDSPQPRPIASFLARPWFRRRWIVQEVVLANDVSVHCGESGIQWNAFELALTELFENDKGGFSDEHRTTLRIMSRIRHTDLGAKSQVPLDSLVEFDSFVCSDPRDRLYALYGVIQHWFPGSQGKAQTGSIDYALSIREVFTNFAIFMMRLNDTMRSDTTYNPVTHVLQLATAIQQQTPREARLMTGEVCENIPSWVPDWTGTLSNTPLNHSPTDRDASSGIPKRQADILTSEHDTRLLFIGLVYDIVIANISLDIGPLFRAIHEAKATLNDFLCSVAKSFNETGFFGAADHNVYQPTGQHIISALATALVANWEHTPANSYFAQHPRFPNNFLEQLSSSKHHLPEILHKWPAYVELITVTMRGRGFFLTKLGYIGICTANVQAGDVVCILSDTRIPFILRPKGGRTATLQDGSPSVPDCYQFRNETQFKEVVSMLEDEPSAHCAYQLMGDAYVHGLMNGEAAKRLGSQLGDSLRILPIA</sequence>
<reference evidence="2" key="1">
    <citation type="submission" date="2021-03" db="EMBL/GenBank/DDBJ databases">
        <title>Comparative genomics and phylogenomic investigation of the class Geoglossomycetes provide insights into ecological specialization and systematics.</title>
        <authorList>
            <person name="Melie T."/>
            <person name="Pirro S."/>
            <person name="Miller A.N."/>
            <person name="Quandt A."/>
        </authorList>
    </citation>
    <scope>NUCLEOTIDE SEQUENCE</scope>
    <source>
        <strain evidence="2">CAQ_001_2017</strain>
    </source>
</reference>
<name>A0A9P8LJI1_9PEZI</name>
<dbReference type="PANTHER" id="PTHR24148">
    <property type="entry name" value="ANKYRIN REPEAT DOMAIN-CONTAINING PROTEIN 39 HOMOLOG-RELATED"/>
    <property type="match status" value="1"/>
</dbReference>
<feature type="domain" description="Heterokaryon incompatibility" evidence="1">
    <location>
        <begin position="63"/>
        <end position="225"/>
    </location>
</feature>
<dbReference type="InterPro" id="IPR052895">
    <property type="entry name" value="HetReg/Transcr_Mod"/>
</dbReference>
<dbReference type="InterPro" id="IPR010730">
    <property type="entry name" value="HET"/>
</dbReference>
<dbReference type="Pfam" id="PF26639">
    <property type="entry name" value="Het-6_barrel"/>
    <property type="match status" value="1"/>
</dbReference>
<keyword evidence="3" id="KW-1185">Reference proteome</keyword>
<dbReference type="EMBL" id="JAGHQM010000008">
    <property type="protein sequence ID" value="KAH0566439.1"/>
    <property type="molecule type" value="Genomic_DNA"/>
</dbReference>
<protein>
    <recommendedName>
        <fullName evidence="1">Heterokaryon incompatibility domain-containing protein</fullName>
    </recommendedName>
</protein>
<proteinExistence type="predicted"/>
<gene>
    <name evidence="2" type="ORF">GP486_000151</name>
</gene>
<dbReference type="PANTHER" id="PTHR24148:SF64">
    <property type="entry name" value="HETEROKARYON INCOMPATIBILITY DOMAIN-CONTAINING PROTEIN"/>
    <property type="match status" value="1"/>
</dbReference>
<accession>A0A9P8LJI1</accession>
<evidence type="ECO:0000313" key="2">
    <source>
        <dbReference type="EMBL" id="KAH0566439.1"/>
    </source>
</evidence>
<organism evidence="2 3">
    <name type="scientific">Trichoglossum hirsutum</name>
    <dbReference type="NCBI Taxonomy" id="265104"/>
    <lineage>
        <taxon>Eukaryota</taxon>
        <taxon>Fungi</taxon>
        <taxon>Dikarya</taxon>
        <taxon>Ascomycota</taxon>
        <taxon>Pezizomycotina</taxon>
        <taxon>Geoglossomycetes</taxon>
        <taxon>Geoglossales</taxon>
        <taxon>Geoglossaceae</taxon>
        <taxon>Trichoglossum</taxon>
    </lineage>
</organism>
<evidence type="ECO:0000313" key="3">
    <source>
        <dbReference type="Proteomes" id="UP000750711"/>
    </source>
</evidence>